<dbReference type="SUPFAM" id="SSF55961">
    <property type="entry name" value="Bet v1-like"/>
    <property type="match status" value="1"/>
</dbReference>
<dbReference type="InterPro" id="IPR019587">
    <property type="entry name" value="Polyketide_cyclase/dehydratase"/>
</dbReference>
<dbReference type="Gene3D" id="3.30.530.20">
    <property type="match status" value="1"/>
</dbReference>
<evidence type="ECO:0008006" key="3">
    <source>
        <dbReference type="Google" id="ProtNLM"/>
    </source>
</evidence>
<gene>
    <name evidence="1" type="ORF">FHR75_000398</name>
</gene>
<dbReference type="AlphaFoldDB" id="A0A7W4XVZ5"/>
<dbReference type="RefSeq" id="WP_183390211.1">
    <property type="nucleotide sequence ID" value="NZ_JACHVY010000001.1"/>
</dbReference>
<reference evidence="1 2" key="2">
    <citation type="submission" date="2020-08" db="EMBL/GenBank/DDBJ databases">
        <authorList>
            <person name="Partida-Martinez L."/>
            <person name="Huntemann M."/>
            <person name="Clum A."/>
            <person name="Wang J."/>
            <person name="Palaniappan K."/>
            <person name="Ritter S."/>
            <person name="Chen I.-M."/>
            <person name="Stamatis D."/>
            <person name="Reddy T."/>
            <person name="O'Malley R."/>
            <person name="Daum C."/>
            <person name="Shapiro N."/>
            <person name="Ivanova N."/>
            <person name="Kyrpides N."/>
            <person name="Woyke T."/>
        </authorList>
    </citation>
    <scope>NUCLEOTIDE SEQUENCE [LARGE SCALE GENOMIC DNA]</scope>
    <source>
        <strain evidence="1 2">AS2.23</strain>
    </source>
</reference>
<name>A0A7W4XVZ5_KINRA</name>
<evidence type="ECO:0000313" key="2">
    <source>
        <dbReference type="Proteomes" id="UP000533269"/>
    </source>
</evidence>
<dbReference type="Pfam" id="PF10604">
    <property type="entry name" value="Polyketide_cyc2"/>
    <property type="match status" value="1"/>
</dbReference>
<accession>A0A7W4XVZ5</accession>
<protein>
    <recommendedName>
        <fullName evidence="3">Cyclase/dehydrase</fullName>
    </recommendedName>
</protein>
<comment type="caution">
    <text evidence="1">The sequence shown here is derived from an EMBL/GenBank/DDBJ whole genome shotgun (WGS) entry which is preliminary data.</text>
</comment>
<reference evidence="1 2" key="1">
    <citation type="submission" date="2020-08" db="EMBL/GenBank/DDBJ databases">
        <title>The Agave Microbiome: Exploring the role of microbial communities in plant adaptations to desert environments.</title>
        <authorList>
            <person name="Partida-Martinez L.P."/>
        </authorList>
    </citation>
    <scope>NUCLEOTIDE SEQUENCE [LARGE SCALE GENOMIC DNA]</scope>
    <source>
        <strain evidence="1 2">AS2.23</strain>
    </source>
</reference>
<sequence length="162" mass="17786">MSAHAVVRQVLPVPADVAFDVVHDYADRLRWDTLLREAFTVGGAPPARGVEAVCRARWTLGGLTFRTRYVTFRPPHLAAVTLTSRSPFFAGWAASMRHRDLDGERSEVVYTLTFTGAPAPLRRPVEAVALRVFRWETGRRLRALAGYLEGSAAGAAGRVAAR</sequence>
<evidence type="ECO:0000313" key="1">
    <source>
        <dbReference type="EMBL" id="MBB2899610.1"/>
    </source>
</evidence>
<organism evidence="1 2">
    <name type="scientific">Kineococcus radiotolerans</name>
    <dbReference type="NCBI Taxonomy" id="131568"/>
    <lineage>
        <taxon>Bacteria</taxon>
        <taxon>Bacillati</taxon>
        <taxon>Actinomycetota</taxon>
        <taxon>Actinomycetes</taxon>
        <taxon>Kineosporiales</taxon>
        <taxon>Kineosporiaceae</taxon>
        <taxon>Kineococcus</taxon>
    </lineage>
</organism>
<proteinExistence type="predicted"/>
<dbReference type="EMBL" id="JACHVY010000001">
    <property type="protein sequence ID" value="MBB2899610.1"/>
    <property type="molecule type" value="Genomic_DNA"/>
</dbReference>
<dbReference type="InterPro" id="IPR023393">
    <property type="entry name" value="START-like_dom_sf"/>
</dbReference>
<dbReference type="Proteomes" id="UP000533269">
    <property type="component" value="Unassembled WGS sequence"/>
</dbReference>